<feature type="transmembrane region" description="Helical" evidence="10">
    <location>
        <begin position="96"/>
        <end position="118"/>
    </location>
</feature>
<gene>
    <name evidence="11" type="ORF">EW093_05500</name>
</gene>
<reference evidence="11 12" key="1">
    <citation type="submission" date="2019-02" db="EMBL/GenBank/DDBJ databases">
        <authorList>
            <person name="Fomenkov A."/>
            <person name="Dubinina G."/>
            <person name="Grabovich M."/>
            <person name="Vincze T."/>
            <person name="Roberts R.J."/>
        </authorList>
    </citation>
    <scope>NUCLEOTIDE SEQUENCE [LARGE SCALE GENOMIC DNA]</scope>
    <source>
        <strain evidence="11 12">P</strain>
    </source>
</reference>
<feature type="transmembrane region" description="Helical" evidence="10">
    <location>
        <begin position="359"/>
        <end position="379"/>
    </location>
</feature>
<feature type="transmembrane region" description="Helical" evidence="10">
    <location>
        <begin position="327"/>
        <end position="347"/>
    </location>
</feature>
<evidence type="ECO:0000256" key="7">
    <source>
        <dbReference type="ARBA" id="ARBA00023065"/>
    </source>
</evidence>
<accession>A0A5C1QAV2</accession>
<evidence type="ECO:0000256" key="8">
    <source>
        <dbReference type="ARBA" id="ARBA00023136"/>
    </source>
</evidence>
<keyword evidence="12" id="KW-1185">Reference proteome</keyword>
<evidence type="ECO:0000256" key="5">
    <source>
        <dbReference type="ARBA" id="ARBA00022692"/>
    </source>
</evidence>
<dbReference type="GO" id="GO:0015297">
    <property type="term" value="F:antiporter activity"/>
    <property type="evidence" value="ECO:0007669"/>
    <property type="project" value="UniProtKB-KW"/>
</dbReference>
<feature type="transmembrane region" description="Helical" evidence="10">
    <location>
        <begin position="293"/>
        <end position="315"/>
    </location>
</feature>
<protein>
    <recommendedName>
        <fullName evidence="9">Multidrug-efflux transporter</fullName>
    </recommendedName>
</protein>
<dbReference type="InterPro" id="IPR050222">
    <property type="entry name" value="MATE_MdtK"/>
</dbReference>
<evidence type="ECO:0000256" key="1">
    <source>
        <dbReference type="ARBA" id="ARBA00004651"/>
    </source>
</evidence>
<dbReference type="GO" id="GO:0006811">
    <property type="term" value="P:monoatomic ion transport"/>
    <property type="evidence" value="ECO:0007669"/>
    <property type="project" value="UniProtKB-KW"/>
</dbReference>
<dbReference type="GO" id="GO:0042910">
    <property type="term" value="F:xenobiotic transmembrane transporter activity"/>
    <property type="evidence" value="ECO:0007669"/>
    <property type="project" value="InterPro"/>
</dbReference>
<keyword evidence="3" id="KW-0050">Antiport</keyword>
<evidence type="ECO:0000313" key="12">
    <source>
        <dbReference type="Proteomes" id="UP000323824"/>
    </source>
</evidence>
<dbReference type="AlphaFoldDB" id="A0A5C1QAV2"/>
<feature type="transmembrane region" description="Helical" evidence="10">
    <location>
        <begin position="138"/>
        <end position="158"/>
    </location>
</feature>
<keyword evidence="5 10" id="KW-0812">Transmembrane</keyword>
<dbReference type="InterPro" id="IPR002528">
    <property type="entry name" value="MATE_fam"/>
</dbReference>
<feature type="transmembrane region" description="Helical" evidence="10">
    <location>
        <begin position="20"/>
        <end position="41"/>
    </location>
</feature>
<dbReference type="Pfam" id="PF01554">
    <property type="entry name" value="MatE"/>
    <property type="match status" value="2"/>
</dbReference>
<feature type="transmembrane region" description="Helical" evidence="10">
    <location>
        <begin position="165"/>
        <end position="184"/>
    </location>
</feature>
<keyword evidence="4" id="KW-1003">Cell membrane</keyword>
<feature type="transmembrane region" description="Helical" evidence="10">
    <location>
        <begin position="53"/>
        <end position="76"/>
    </location>
</feature>
<proteinExistence type="predicted"/>
<dbReference type="PANTHER" id="PTHR43298:SF2">
    <property type="entry name" value="FMN_FAD EXPORTER YEEO-RELATED"/>
    <property type="match status" value="1"/>
</dbReference>
<dbReference type="GO" id="GO:0005886">
    <property type="term" value="C:plasma membrane"/>
    <property type="evidence" value="ECO:0007669"/>
    <property type="project" value="UniProtKB-SubCell"/>
</dbReference>
<evidence type="ECO:0000256" key="9">
    <source>
        <dbReference type="ARBA" id="ARBA00031636"/>
    </source>
</evidence>
<sequence>MHKNDLLEGSIPKHMVRLAIPSIGGMLAIILFNITDTFFVSKLGIKPLAAMGFTFPIVMIIGAFSSGISMGSGSILARAMGKKDHQLMKRVATDGILLSVLSVVIISTMGLLTITPLFTFMNADASVVPLIKDYMVVWYSGVVFVVMPPVSDSAMRAIGDMKRPFYVMMVCAVVNVILDPIFIFDKFTFLIFEIKGLDMGIKGAAIATIISRASGAVLSLSFVKFKYGLLDFHYKSISELFISWRNILSIGIPGALVRLLPQVVRLVLTKVTAIVGGTVAVAAITAGSRIESFSAVLSMAVGVSLMPIMGQNYGAGKHERVESTRKIIFKLSIIFGVFLTMLATLFWRPLGGIFSTNPRVIELIGIYLVIMMIGSIGLNQYNWLSEGLNAIGKPRVSLKLNGYGTILLLLPSMLIGAKAAGFIGMVIGLALSQIILGFIAENKVKKTLLIH</sequence>
<evidence type="ECO:0000256" key="3">
    <source>
        <dbReference type="ARBA" id="ARBA00022449"/>
    </source>
</evidence>
<dbReference type="OrthoDB" id="9806302at2"/>
<dbReference type="InterPro" id="IPR048279">
    <property type="entry name" value="MdtK-like"/>
</dbReference>
<keyword evidence="6 10" id="KW-1133">Transmembrane helix</keyword>
<evidence type="ECO:0000313" key="11">
    <source>
        <dbReference type="EMBL" id="QEN04180.1"/>
    </source>
</evidence>
<keyword evidence="2" id="KW-0813">Transport</keyword>
<feature type="transmembrane region" description="Helical" evidence="10">
    <location>
        <begin position="400"/>
        <end position="416"/>
    </location>
</feature>
<keyword evidence="7" id="KW-0406">Ion transport</keyword>
<dbReference type="RefSeq" id="WP_149567431.1">
    <property type="nucleotide sequence ID" value="NZ_CP035807.1"/>
</dbReference>
<dbReference type="NCBIfam" id="TIGR00797">
    <property type="entry name" value="matE"/>
    <property type="match status" value="1"/>
</dbReference>
<organism evidence="11 12">
    <name type="scientific">Thiospirochaeta perfilievii</name>
    <dbReference type="NCBI Taxonomy" id="252967"/>
    <lineage>
        <taxon>Bacteria</taxon>
        <taxon>Pseudomonadati</taxon>
        <taxon>Spirochaetota</taxon>
        <taxon>Spirochaetia</taxon>
        <taxon>Spirochaetales</taxon>
        <taxon>Spirochaetaceae</taxon>
        <taxon>Thiospirochaeta</taxon>
    </lineage>
</organism>
<dbReference type="KEGG" id="sper:EW093_05500"/>
<name>A0A5C1QAV2_9SPIO</name>
<reference evidence="11 12" key="2">
    <citation type="submission" date="2019-09" db="EMBL/GenBank/DDBJ databases">
        <title>Complete Genome Sequence and Methylome Analysis of free living Spirochaetas.</title>
        <authorList>
            <person name="Leshcheva N."/>
            <person name="Mikheeva N."/>
        </authorList>
    </citation>
    <scope>NUCLEOTIDE SEQUENCE [LARGE SCALE GENOMIC DNA]</scope>
    <source>
        <strain evidence="11 12">P</strain>
    </source>
</reference>
<evidence type="ECO:0000256" key="2">
    <source>
        <dbReference type="ARBA" id="ARBA00022448"/>
    </source>
</evidence>
<evidence type="ECO:0000256" key="10">
    <source>
        <dbReference type="SAM" id="Phobius"/>
    </source>
</evidence>
<keyword evidence="8 10" id="KW-0472">Membrane</keyword>
<feature type="transmembrane region" description="Helical" evidence="10">
    <location>
        <begin position="204"/>
        <end position="223"/>
    </location>
</feature>
<evidence type="ECO:0000256" key="6">
    <source>
        <dbReference type="ARBA" id="ARBA00022989"/>
    </source>
</evidence>
<dbReference type="PANTHER" id="PTHR43298">
    <property type="entry name" value="MULTIDRUG RESISTANCE PROTEIN NORM-RELATED"/>
    <property type="match status" value="1"/>
</dbReference>
<comment type="subcellular location">
    <subcellularLocation>
        <location evidence="1">Cell membrane</location>
        <topology evidence="1">Multi-pass membrane protein</topology>
    </subcellularLocation>
</comment>
<dbReference type="PIRSF" id="PIRSF006603">
    <property type="entry name" value="DinF"/>
    <property type="match status" value="1"/>
</dbReference>
<feature type="transmembrane region" description="Helical" evidence="10">
    <location>
        <begin position="422"/>
        <end position="440"/>
    </location>
</feature>
<dbReference type="Proteomes" id="UP000323824">
    <property type="component" value="Chromosome"/>
</dbReference>
<evidence type="ECO:0000256" key="4">
    <source>
        <dbReference type="ARBA" id="ARBA00022475"/>
    </source>
</evidence>
<dbReference type="EMBL" id="CP035807">
    <property type="protein sequence ID" value="QEN04180.1"/>
    <property type="molecule type" value="Genomic_DNA"/>
</dbReference>
<feature type="transmembrane region" description="Helical" evidence="10">
    <location>
        <begin position="267"/>
        <end position="287"/>
    </location>
</feature>